<dbReference type="PANTHER" id="PTHR11319">
    <property type="entry name" value="G PROTEIN-COUPLED RECEPTOR-RELATED"/>
    <property type="match status" value="1"/>
</dbReference>
<name>A0AAW1SJ82_9CHLO</name>
<dbReference type="InterPro" id="IPR011050">
    <property type="entry name" value="Pectin_lyase_fold/virulence"/>
</dbReference>
<accession>A0AAW1SJ82</accession>
<dbReference type="SUPFAM" id="SSF51126">
    <property type="entry name" value="Pectin lyase-like"/>
    <property type="match status" value="1"/>
</dbReference>
<dbReference type="Proteomes" id="UP001485043">
    <property type="component" value="Unassembled WGS sequence"/>
</dbReference>
<dbReference type="EMBL" id="JALJOV010001574">
    <property type="protein sequence ID" value="KAK9846060.1"/>
    <property type="molecule type" value="Genomic_DNA"/>
</dbReference>
<comment type="caution">
    <text evidence="1">The sequence shown here is derived from an EMBL/GenBank/DDBJ whole genome shotgun (WGS) entry which is preliminary data.</text>
</comment>
<evidence type="ECO:0000313" key="2">
    <source>
        <dbReference type="Proteomes" id="UP001485043"/>
    </source>
</evidence>
<evidence type="ECO:0000313" key="1">
    <source>
        <dbReference type="EMBL" id="KAK9846060.1"/>
    </source>
</evidence>
<dbReference type="PANTHER" id="PTHR11319:SF35">
    <property type="entry name" value="OUTER MEMBRANE PROTEIN PMPC-RELATED"/>
    <property type="match status" value="1"/>
</dbReference>
<protein>
    <submittedName>
        <fullName evidence="1">Uncharacterized protein</fullName>
    </submittedName>
</protein>
<proteinExistence type="predicted"/>
<reference evidence="1 2" key="1">
    <citation type="journal article" date="2024" name="Nat. Commun.">
        <title>Phylogenomics reveals the evolutionary origins of lichenization in chlorophyte algae.</title>
        <authorList>
            <person name="Puginier C."/>
            <person name="Libourel C."/>
            <person name="Otte J."/>
            <person name="Skaloud P."/>
            <person name="Haon M."/>
            <person name="Grisel S."/>
            <person name="Petersen M."/>
            <person name="Berrin J.G."/>
            <person name="Delaux P.M."/>
            <person name="Dal Grande F."/>
            <person name="Keller J."/>
        </authorList>
    </citation>
    <scope>NUCLEOTIDE SEQUENCE [LARGE SCALE GENOMIC DNA]</scope>
    <source>
        <strain evidence="1 2">SAG 2523</strain>
    </source>
</reference>
<organism evidence="1 2">
    <name type="scientific">Apatococcus fuscideae</name>
    <dbReference type="NCBI Taxonomy" id="2026836"/>
    <lineage>
        <taxon>Eukaryota</taxon>
        <taxon>Viridiplantae</taxon>
        <taxon>Chlorophyta</taxon>
        <taxon>core chlorophytes</taxon>
        <taxon>Trebouxiophyceae</taxon>
        <taxon>Chlorellales</taxon>
        <taxon>Chlorellaceae</taxon>
        <taxon>Apatococcus</taxon>
    </lineage>
</organism>
<gene>
    <name evidence="1" type="ORF">WJX84_001797</name>
</gene>
<dbReference type="AlphaFoldDB" id="A0AAW1SJ82"/>
<keyword evidence="2" id="KW-1185">Reference proteome</keyword>
<sequence>MATCSHSYKNVASQVDSPRIRRRCSCSGRLPTAGQASRQRRAIHVTRAGLLEQMGLLFRKPIARSQVEAERNELLNLLEAPEANEARIDELIDILAASNQPFVEELLGGGPWQVVYTRGPLLWQQLISPGAGGKRVRQGGSQEFVPQGRQVLNFGSLLGGFAAVAANGTYELLEEDGSADLPKTILAKISGGSLTLSKLRIPLPIKGTGTACRITCVSFQLLWDLGPSAAIIIRNQSLAIANSNFSQIAGWAPAALSIVDSTVLITNSTFQQNTQGQAGAVYINGSSRVDFEGSVLASNNGSQSGAIFLNGPSSLSINGSVLASNTGALGGAVGLINGSFLAVSNSHLLGNSAQNGGAVFLSNCTDSLLNSNTYAGNSASVQGGALYAEKCGGDYLDNSYVSNGAQRAGAVYFTTAKYCLFQGETFQNNTAVGDTSGLEMTNAIGNVDSCIFSANYGQKGSAIFQNACTSNIINSIFEDNQATTSGGAIFRAGQTRGNITGCSFLQNTADQLAGAIYDDQSIGNIQSCTFGNNQAQSTNTAGSIFRNQCSGSISSCKGLGQGDVQQQGQSTSRP</sequence>